<feature type="transmembrane region" description="Helical" evidence="1">
    <location>
        <begin position="287"/>
        <end position="303"/>
    </location>
</feature>
<dbReference type="Proteomes" id="UP001596549">
    <property type="component" value="Unassembled WGS sequence"/>
</dbReference>
<feature type="transmembrane region" description="Helical" evidence="1">
    <location>
        <begin position="394"/>
        <end position="413"/>
    </location>
</feature>
<dbReference type="EMBL" id="JBHTCP010000013">
    <property type="protein sequence ID" value="MFC7371374.1"/>
    <property type="molecule type" value="Genomic_DNA"/>
</dbReference>
<protein>
    <recommendedName>
        <fullName evidence="4">Glycosyltransferase RgtA/B/C/D-like domain-containing protein</fullName>
    </recommendedName>
</protein>
<feature type="transmembrane region" description="Helical" evidence="1">
    <location>
        <begin position="62"/>
        <end position="81"/>
    </location>
</feature>
<feature type="transmembrane region" description="Helical" evidence="1">
    <location>
        <begin position="178"/>
        <end position="200"/>
    </location>
</feature>
<feature type="transmembrane region" description="Helical" evidence="1">
    <location>
        <begin position="340"/>
        <end position="357"/>
    </location>
</feature>
<feature type="transmembrane region" description="Helical" evidence="1">
    <location>
        <begin position="141"/>
        <end position="158"/>
    </location>
</feature>
<name>A0ABW2NLN6_9BACL</name>
<accession>A0ABW2NLN6</accession>
<feature type="transmembrane region" description="Helical" evidence="1">
    <location>
        <begin position="309"/>
        <end position="328"/>
    </location>
</feature>
<reference evidence="3" key="1">
    <citation type="journal article" date="2019" name="Int. J. Syst. Evol. Microbiol.">
        <title>The Global Catalogue of Microorganisms (GCM) 10K type strain sequencing project: providing services to taxonomists for standard genome sequencing and annotation.</title>
        <authorList>
            <consortium name="The Broad Institute Genomics Platform"/>
            <consortium name="The Broad Institute Genome Sequencing Center for Infectious Disease"/>
            <person name="Wu L."/>
            <person name="Ma J."/>
        </authorList>
    </citation>
    <scope>NUCLEOTIDE SEQUENCE [LARGE SCALE GENOMIC DNA]</scope>
    <source>
        <strain evidence="3">NBRC 106396</strain>
    </source>
</reference>
<keyword evidence="1" id="KW-0812">Transmembrane</keyword>
<feature type="transmembrane region" description="Helical" evidence="1">
    <location>
        <begin position="363"/>
        <end position="382"/>
    </location>
</feature>
<keyword evidence="3" id="KW-1185">Reference proteome</keyword>
<feature type="transmembrane region" description="Helical" evidence="1">
    <location>
        <begin position="265"/>
        <end position="282"/>
    </location>
</feature>
<sequence length="559" mass="63870">MIAKHKNSIILLVLAVVAAIASLAFTYYRLYYGVDFTDEAFYTGIPYEFALGMRPFIDEMNFLTFPSLLLFPFVKLFHLVTGGTEGIILYNRHLFLGFFLLVAVVLFFILKRVISVHSAILSSAIVIAFIPLNIPALGYNTLSCGFLTLGLFITYHALSHRERPLYFALSGLLIGLSVVSYPTLVIPFVLYVLLLFLYLVRLSKLRAWFLFIAGSFIAASPVLIMMAVAGVDHVLYFIENLGYVGKQGGGIEKIADHISLWFTSYHYKWGTILVLAAAALLFKKYNAVSLAALMLLPVFSYPFHSEEPVAFRSLIWVTNYSMLLPFFYFIHRRDETVRKMVVLIFLPSFFAGVTYLWSSSNGYIAAGLGFFPAFIAMTVLLLHSVEKTKVKQLFKHVAIFSAPVFIMASLIWLQQQSVYRDQPIHQLTQKVEDGPYKGLYTSEEKMTFMKTLSKDLDTFSKKGETIFYYNHFPAGYLFSDRKPAGNTIWIFYYSINREIHSDYLAENGLPDTVIRMKYLVDAGLTPMRYYKSDDLNNLVKKEYDVVHENAYYEIFKRKP</sequence>
<keyword evidence="1" id="KW-0472">Membrane</keyword>
<organism evidence="2 3">
    <name type="scientific">Fictibacillus iocasae</name>
    <dbReference type="NCBI Taxonomy" id="2715437"/>
    <lineage>
        <taxon>Bacteria</taxon>
        <taxon>Bacillati</taxon>
        <taxon>Bacillota</taxon>
        <taxon>Bacilli</taxon>
        <taxon>Bacillales</taxon>
        <taxon>Fictibacillaceae</taxon>
        <taxon>Fictibacillus</taxon>
    </lineage>
</organism>
<feature type="transmembrane region" description="Helical" evidence="1">
    <location>
        <begin position="116"/>
        <end position="134"/>
    </location>
</feature>
<feature type="transmembrane region" description="Helical" evidence="1">
    <location>
        <begin position="93"/>
        <end position="110"/>
    </location>
</feature>
<evidence type="ECO:0000313" key="3">
    <source>
        <dbReference type="Proteomes" id="UP001596549"/>
    </source>
</evidence>
<gene>
    <name evidence="2" type="ORF">ACFQPF_06780</name>
</gene>
<evidence type="ECO:0000313" key="2">
    <source>
        <dbReference type="EMBL" id="MFC7371374.1"/>
    </source>
</evidence>
<dbReference type="RefSeq" id="WP_379747882.1">
    <property type="nucleotide sequence ID" value="NZ_JBHTCP010000013.1"/>
</dbReference>
<evidence type="ECO:0000256" key="1">
    <source>
        <dbReference type="SAM" id="Phobius"/>
    </source>
</evidence>
<comment type="caution">
    <text evidence="2">The sequence shown here is derived from an EMBL/GenBank/DDBJ whole genome shotgun (WGS) entry which is preliminary data.</text>
</comment>
<keyword evidence="1" id="KW-1133">Transmembrane helix</keyword>
<feature type="transmembrane region" description="Helical" evidence="1">
    <location>
        <begin position="207"/>
        <end position="231"/>
    </location>
</feature>
<proteinExistence type="predicted"/>
<evidence type="ECO:0008006" key="4">
    <source>
        <dbReference type="Google" id="ProtNLM"/>
    </source>
</evidence>